<dbReference type="InterPro" id="IPR036640">
    <property type="entry name" value="ABC1_TM_sf"/>
</dbReference>
<gene>
    <name evidence="11" type="ORF">HNR42_001045</name>
</gene>
<keyword evidence="6 8" id="KW-0472">Membrane</keyword>
<dbReference type="SMART" id="SM00382">
    <property type="entry name" value="AAA"/>
    <property type="match status" value="1"/>
</dbReference>
<dbReference type="PROSITE" id="PS00211">
    <property type="entry name" value="ABC_TRANSPORTER_1"/>
    <property type="match status" value="1"/>
</dbReference>
<dbReference type="GO" id="GO:0005524">
    <property type="term" value="F:ATP binding"/>
    <property type="evidence" value="ECO:0007669"/>
    <property type="project" value="UniProtKB-KW"/>
</dbReference>
<accession>A0A841I048</accession>
<dbReference type="PANTHER" id="PTHR43394">
    <property type="entry name" value="ATP-DEPENDENT PERMEASE MDL1, MITOCHONDRIAL"/>
    <property type="match status" value="1"/>
</dbReference>
<dbReference type="CDD" id="cd07346">
    <property type="entry name" value="ABC_6TM_exporters"/>
    <property type="match status" value="1"/>
</dbReference>
<dbReference type="Gene3D" id="1.20.1560.10">
    <property type="entry name" value="ABC transporter type 1, transmembrane domain"/>
    <property type="match status" value="1"/>
</dbReference>
<dbReference type="InterPro" id="IPR017871">
    <property type="entry name" value="ABC_transporter-like_CS"/>
</dbReference>
<dbReference type="Gene3D" id="3.40.50.300">
    <property type="entry name" value="P-loop containing nucleotide triphosphate hydrolases"/>
    <property type="match status" value="1"/>
</dbReference>
<dbReference type="Pfam" id="PF00005">
    <property type="entry name" value="ABC_tran"/>
    <property type="match status" value="1"/>
</dbReference>
<keyword evidence="7" id="KW-0175">Coiled coil</keyword>
<dbReference type="Pfam" id="PF00664">
    <property type="entry name" value="ABC_membrane"/>
    <property type="match status" value="1"/>
</dbReference>
<dbReference type="AlphaFoldDB" id="A0A841I048"/>
<dbReference type="InterPro" id="IPR003593">
    <property type="entry name" value="AAA+_ATPase"/>
</dbReference>
<dbReference type="InterPro" id="IPR039421">
    <property type="entry name" value="Type_1_exporter"/>
</dbReference>
<keyword evidence="4" id="KW-0067">ATP-binding</keyword>
<feature type="transmembrane region" description="Helical" evidence="8">
    <location>
        <begin position="136"/>
        <end position="155"/>
    </location>
</feature>
<sequence>MNSAHSIPLVLRYLRPHRARLILTATALLVATALQLVAPQILRGFIDGAREGWPLAQLLSSAALFLGATVLAQLLSATSAYLGSVIGWTATNELRADLLAHVLHLDMRFHKERTPGELIERIDGDVTALSNLFSQLLVKILGSALLLVGILVLLWHENVWIGLGVTLFAAVAAAVLAHTRDAAVPATRLERETSAQMYGFLEERLAGIDDLRANGGGGYVMRRFTEIQRRFFFAGRRAWWQRANLWVFTMGLFAIGYLITLGLSIHLFVAGSITLGTAYLFFQYVGMLESPIDQLVQQMQELQKARASLARVSELLQERSALPGGTLELPAGPLELSFEDVQFGYGAQPVLSDLNFRLEPGRTLGLLGRTGGGKTTLTRLVQRLHDPTAGTVRLGGLPLTAVRLASLRARVGVVTQDVQIFRASLRDNLTLFDASVADARLEAVLDELGMTDWLRALPEGLNTPLGGGELSAGEAQLIALARVFLGDPGLVILDEFSSRLDPATEARLERAVARLLTGRSAIIIAHRLETVARADDLLVLGDGRMLEFGPRSVLERDPGSHYSALRAAHAAPALEAV</sequence>
<evidence type="ECO:0000256" key="3">
    <source>
        <dbReference type="ARBA" id="ARBA00022741"/>
    </source>
</evidence>
<evidence type="ECO:0000256" key="7">
    <source>
        <dbReference type="SAM" id="Coils"/>
    </source>
</evidence>
<dbReference type="EMBL" id="JACHHG010000003">
    <property type="protein sequence ID" value="MBB6097628.1"/>
    <property type="molecule type" value="Genomic_DNA"/>
</dbReference>
<dbReference type="SUPFAM" id="SSF90123">
    <property type="entry name" value="ABC transporter transmembrane region"/>
    <property type="match status" value="1"/>
</dbReference>
<keyword evidence="3" id="KW-0547">Nucleotide-binding</keyword>
<evidence type="ECO:0000256" key="5">
    <source>
        <dbReference type="ARBA" id="ARBA00022989"/>
    </source>
</evidence>
<name>A0A841I048_9DEIO</name>
<evidence type="ECO:0000256" key="4">
    <source>
        <dbReference type="ARBA" id="ARBA00022840"/>
    </source>
</evidence>
<dbReference type="InterPro" id="IPR003439">
    <property type="entry name" value="ABC_transporter-like_ATP-bd"/>
</dbReference>
<dbReference type="Proteomes" id="UP000569951">
    <property type="component" value="Unassembled WGS sequence"/>
</dbReference>
<evidence type="ECO:0000313" key="11">
    <source>
        <dbReference type="EMBL" id="MBB6097628.1"/>
    </source>
</evidence>
<feature type="transmembrane region" description="Helical" evidence="8">
    <location>
        <begin position="161"/>
        <end position="179"/>
    </location>
</feature>
<keyword evidence="2 8" id="KW-0812">Transmembrane</keyword>
<organism evidence="11 12">
    <name type="scientific">Deinobacterium chartae</name>
    <dbReference type="NCBI Taxonomy" id="521158"/>
    <lineage>
        <taxon>Bacteria</taxon>
        <taxon>Thermotogati</taxon>
        <taxon>Deinococcota</taxon>
        <taxon>Deinococci</taxon>
        <taxon>Deinococcales</taxon>
        <taxon>Deinococcaceae</taxon>
        <taxon>Deinobacterium</taxon>
    </lineage>
</organism>
<dbReference type="GO" id="GO:0015421">
    <property type="term" value="F:ABC-type oligopeptide transporter activity"/>
    <property type="evidence" value="ECO:0007669"/>
    <property type="project" value="TreeGrafter"/>
</dbReference>
<dbReference type="SUPFAM" id="SSF52540">
    <property type="entry name" value="P-loop containing nucleoside triphosphate hydrolases"/>
    <property type="match status" value="1"/>
</dbReference>
<proteinExistence type="predicted"/>
<dbReference type="InterPro" id="IPR027417">
    <property type="entry name" value="P-loop_NTPase"/>
</dbReference>
<feature type="domain" description="ABC transporter" evidence="9">
    <location>
        <begin position="336"/>
        <end position="567"/>
    </location>
</feature>
<feature type="transmembrane region" description="Helical" evidence="8">
    <location>
        <begin position="54"/>
        <end position="75"/>
    </location>
</feature>
<evidence type="ECO:0000259" key="9">
    <source>
        <dbReference type="PROSITE" id="PS50893"/>
    </source>
</evidence>
<comment type="caution">
    <text evidence="11">The sequence shown here is derived from an EMBL/GenBank/DDBJ whole genome shotgun (WGS) entry which is preliminary data.</text>
</comment>
<evidence type="ECO:0000259" key="10">
    <source>
        <dbReference type="PROSITE" id="PS50929"/>
    </source>
</evidence>
<evidence type="ECO:0000256" key="2">
    <source>
        <dbReference type="ARBA" id="ARBA00022692"/>
    </source>
</evidence>
<evidence type="ECO:0000313" key="12">
    <source>
        <dbReference type="Proteomes" id="UP000569951"/>
    </source>
</evidence>
<feature type="coiled-coil region" evidence="7">
    <location>
        <begin position="292"/>
        <end position="319"/>
    </location>
</feature>
<dbReference type="InterPro" id="IPR011527">
    <property type="entry name" value="ABC1_TM_dom"/>
</dbReference>
<dbReference type="PANTHER" id="PTHR43394:SF1">
    <property type="entry name" value="ATP-BINDING CASSETTE SUB-FAMILY B MEMBER 10, MITOCHONDRIAL"/>
    <property type="match status" value="1"/>
</dbReference>
<reference evidence="11 12" key="1">
    <citation type="submission" date="2020-08" db="EMBL/GenBank/DDBJ databases">
        <title>Genomic Encyclopedia of Type Strains, Phase IV (KMG-IV): sequencing the most valuable type-strain genomes for metagenomic binning, comparative biology and taxonomic classification.</title>
        <authorList>
            <person name="Goeker M."/>
        </authorList>
    </citation>
    <scope>NUCLEOTIDE SEQUENCE [LARGE SCALE GENOMIC DNA]</scope>
    <source>
        <strain evidence="11 12">DSM 21458</strain>
    </source>
</reference>
<feature type="transmembrane region" description="Helical" evidence="8">
    <location>
        <begin position="21"/>
        <end position="42"/>
    </location>
</feature>
<evidence type="ECO:0000256" key="1">
    <source>
        <dbReference type="ARBA" id="ARBA00004651"/>
    </source>
</evidence>
<dbReference type="PROSITE" id="PS50893">
    <property type="entry name" value="ABC_TRANSPORTER_2"/>
    <property type="match status" value="1"/>
</dbReference>
<keyword evidence="5 8" id="KW-1133">Transmembrane helix</keyword>
<feature type="transmembrane region" description="Helical" evidence="8">
    <location>
        <begin position="239"/>
        <end position="259"/>
    </location>
</feature>
<evidence type="ECO:0000256" key="8">
    <source>
        <dbReference type="SAM" id="Phobius"/>
    </source>
</evidence>
<dbReference type="GO" id="GO:0005886">
    <property type="term" value="C:plasma membrane"/>
    <property type="evidence" value="ECO:0007669"/>
    <property type="project" value="UniProtKB-SubCell"/>
</dbReference>
<feature type="domain" description="ABC transmembrane type-1" evidence="10">
    <location>
        <begin position="22"/>
        <end position="304"/>
    </location>
</feature>
<comment type="subcellular location">
    <subcellularLocation>
        <location evidence="1">Cell membrane</location>
        <topology evidence="1">Multi-pass membrane protein</topology>
    </subcellularLocation>
</comment>
<protein>
    <submittedName>
        <fullName evidence="11">ABC-type multidrug transport system fused ATPase/permease subunit</fullName>
    </submittedName>
</protein>
<keyword evidence="12" id="KW-1185">Reference proteome</keyword>
<dbReference type="GO" id="GO:0016887">
    <property type="term" value="F:ATP hydrolysis activity"/>
    <property type="evidence" value="ECO:0007669"/>
    <property type="project" value="InterPro"/>
</dbReference>
<dbReference type="PROSITE" id="PS50929">
    <property type="entry name" value="ABC_TM1F"/>
    <property type="match status" value="1"/>
</dbReference>
<dbReference type="RefSeq" id="WP_183985257.1">
    <property type="nucleotide sequence ID" value="NZ_JACHHG010000003.1"/>
</dbReference>
<evidence type="ECO:0000256" key="6">
    <source>
        <dbReference type="ARBA" id="ARBA00023136"/>
    </source>
</evidence>